<dbReference type="AlphaFoldDB" id="A0A0L0V4E2"/>
<evidence type="ECO:0000313" key="2">
    <source>
        <dbReference type="EMBL" id="KNE94041.1"/>
    </source>
</evidence>
<accession>A0A0L0V4E2</accession>
<name>A0A0L0V4E2_9BASI</name>
<dbReference type="OrthoDB" id="2506638at2759"/>
<evidence type="ECO:0000256" key="1">
    <source>
        <dbReference type="SAM" id="MobiDB-lite"/>
    </source>
</evidence>
<keyword evidence="3" id="KW-1185">Reference proteome</keyword>
<evidence type="ECO:0000313" key="3">
    <source>
        <dbReference type="Proteomes" id="UP000054564"/>
    </source>
</evidence>
<proteinExistence type="predicted"/>
<gene>
    <name evidence="2" type="ORF">PSTG_12615</name>
</gene>
<sequence length="306" mass="34298">MSFAYNGNNTEQSQFEDNQFEGYSRILQGSYVSSSSRNGGRTMPDYNRRLSESSQPLRLPSIQLPPHVDFNRRQNQSRLSTCPSLHQHLPGKEAGPTTDKMLRKFFARPDDVSNSPAYMAPSYTGAPGGSRLPDGLPTMRNQAAPQAFGGHLRRSSISHSHQTYEPIERSTDARDQTSLKADVAPMTYPAHAGSSTSINEPSYVDEEFLENSFQPGSSTTPQASLIESSSNNNAFEEGDVDEGELYRCRDCNRKCKSKASYLKHRSMMCTHRLGALTLECRYCKRHYTYAGYLQRHELECSKANLL</sequence>
<protein>
    <submittedName>
        <fullName evidence="2">Uncharacterized protein</fullName>
    </submittedName>
</protein>
<reference evidence="3" key="1">
    <citation type="submission" date="2014-03" db="EMBL/GenBank/DDBJ databases">
        <title>The Genome Sequence of Puccinia striiformis f. sp. tritici PST-78.</title>
        <authorList>
            <consortium name="The Broad Institute Genome Sequencing Platform"/>
            <person name="Cuomo C."/>
            <person name="Hulbert S."/>
            <person name="Chen X."/>
            <person name="Walker B."/>
            <person name="Young S.K."/>
            <person name="Zeng Q."/>
            <person name="Gargeya S."/>
            <person name="Fitzgerald M."/>
            <person name="Haas B."/>
            <person name="Abouelleil A."/>
            <person name="Alvarado L."/>
            <person name="Arachchi H.M."/>
            <person name="Berlin A.M."/>
            <person name="Chapman S.B."/>
            <person name="Goldberg J."/>
            <person name="Griggs A."/>
            <person name="Gujja S."/>
            <person name="Hansen M."/>
            <person name="Howarth C."/>
            <person name="Imamovic A."/>
            <person name="Larimer J."/>
            <person name="McCowan C."/>
            <person name="Montmayeur A."/>
            <person name="Murphy C."/>
            <person name="Neiman D."/>
            <person name="Pearson M."/>
            <person name="Priest M."/>
            <person name="Roberts A."/>
            <person name="Saif S."/>
            <person name="Shea T."/>
            <person name="Sisk P."/>
            <person name="Sykes S."/>
            <person name="Wortman J."/>
            <person name="Nusbaum C."/>
            <person name="Birren B."/>
        </authorList>
    </citation>
    <scope>NUCLEOTIDE SEQUENCE [LARGE SCALE GENOMIC DNA]</scope>
    <source>
        <strain evidence="3">race PST-78</strain>
    </source>
</reference>
<dbReference type="Proteomes" id="UP000054564">
    <property type="component" value="Unassembled WGS sequence"/>
</dbReference>
<dbReference type="EMBL" id="AJIL01000125">
    <property type="protein sequence ID" value="KNE94041.1"/>
    <property type="molecule type" value="Genomic_DNA"/>
</dbReference>
<organism evidence="2 3">
    <name type="scientific">Puccinia striiformis f. sp. tritici PST-78</name>
    <dbReference type="NCBI Taxonomy" id="1165861"/>
    <lineage>
        <taxon>Eukaryota</taxon>
        <taxon>Fungi</taxon>
        <taxon>Dikarya</taxon>
        <taxon>Basidiomycota</taxon>
        <taxon>Pucciniomycotina</taxon>
        <taxon>Pucciniomycetes</taxon>
        <taxon>Pucciniales</taxon>
        <taxon>Pucciniaceae</taxon>
        <taxon>Puccinia</taxon>
    </lineage>
</organism>
<feature type="region of interest" description="Disordered" evidence="1">
    <location>
        <begin position="31"/>
        <end position="65"/>
    </location>
</feature>
<comment type="caution">
    <text evidence="2">The sequence shown here is derived from an EMBL/GenBank/DDBJ whole genome shotgun (WGS) entry which is preliminary data.</text>
</comment>